<accession>A0A857JGZ9</accession>
<gene>
    <name evidence="2" type="ORF">FX988_01168</name>
</gene>
<dbReference type="OrthoDB" id="1353528at2"/>
<feature type="domain" description="Knr4/Smi1-like" evidence="1">
    <location>
        <begin position="5"/>
        <end position="126"/>
    </location>
</feature>
<protein>
    <recommendedName>
        <fullName evidence="1">Knr4/Smi1-like domain-containing protein</fullName>
    </recommendedName>
</protein>
<dbReference type="InterPro" id="IPR018958">
    <property type="entry name" value="Knr4/Smi1-like_dom"/>
</dbReference>
<dbReference type="Gene3D" id="3.40.1580.10">
    <property type="entry name" value="SMI1/KNR4-like"/>
    <property type="match status" value="1"/>
</dbReference>
<evidence type="ECO:0000313" key="2">
    <source>
        <dbReference type="EMBL" id="QHJ10946.1"/>
    </source>
</evidence>
<organism evidence="2 3">
    <name type="scientific">Paraglaciecola mesophila</name>
    <dbReference type="NCBI Taxonomy" id="197222"/>
    <lineage>
        <taxon>Bacteria</taxon>
        <taxon>Pseudomonadati</taxon>
        <taxon>Pseudomonadota</taxon>
        <taxon>Gammaproteobacteria</taxon>
        <taxon>Alteromonadales</taxon>
        <taxon>Alteromonadaceae</taxon>
        <taxon>Paraglaciecola</taxon>
    </lineage>
</organism>
<dbReference type="EMBL" id="CP047656">
    <property type="protein sequence ID" value="QHJ10946.1"/>
    <property type="molecule type" value="Genomic_DNA"/>
</dbReference>
<evidence type="ECO:0000259" key="1">
    <source>
        <dbReference type="Pfam" id="PF09346"/>
    </source>
</evidence>
<dbReference type="RefSeq" id="WP_160178743.1">
    <property type="nucleotide sequence ID" value="NZ_CP047656.1"/>
</dbReference>
<dbReference type="KEGG" id="pmes:FX988_01168"/>
<dbReference type="SUPFAM" id="SSF160631">
    <property type="entry name" value="SMI1/KNR4-like"/>
    <property type="match status" value="1"/>
</dbReference>
<dbReference type="Proteomes" id="UP000464524">
    <property type="component" value="Chromosome"/>
</dbReference>
<name>A0A857JGZ9_9ALTE</name>
<reference evidence="2 3" key="1">
    <citation type="submission" date="2019-12" db="EMBL/GenBank/DDBJ databases">
        <title>Genome sequencing and assembly of endphytes of Porphyra tenera.</title>
        <authorList>
            <person name="Park J.M."/>
            <person name="Shin R."/>
            <person name="Jo S.H."/>
        </authorList>
    </citation>
    <scope>NUCLEOTIDE SEQUENCE [LARGE SCALE GENOMIC DNA]</scope>
    <source>
        <strain evidence="2 3">GPM4</strain>
    </source>
</reference>
<sequence length="151" mass="17063">MPFTISDEQLVLTEQALNATLPEEYRQAMKVDNGGEINTDEDDWILYPIKDTSDRKRLSRTCNHILNETMACRGYEHFPQNAVALAGNGVGDQLIFLKEGGQFQDKVFLWFHETGDVQMLATSFDKIVIPIPLNNWPLRIHPAGFEQGVGV</sequence>
<dbReference type="InterPro" id="IPR037883">
    <property type="entry name" value="Knr4/Smi1-like_sf"/>
</dbReference>
<proteinExistence type="predicted"/>
<evidence type="ECO:0000313" key="3">
    <source>
        <dbReference type="Proteomes" id="UP000464524"/>
    </source>
</evidence>
<dbReference type="AlphaFoldDB" id="A0A857JGZ9"/>
<keyword evidence="3" id="KW-1185">Reference proteome</keyword>
<dbReference type="Pfam" id="PF09346">
    <property type="entry name" value="SMI1_KNR4"/>
    <property type="match status" value="1"/>
</dbReference>